<accession>R7VGL2</accession>
<reference evidence="4" key="1">
    <citation type="submission" date="2012-12" db="EMBL/GenBank/DDBJ databases">
        <authorList>
            <person name="Hellsten U."/>
            <person name="Grimwood J."/>
            <person name="Chapman J.A."/>
            <person name="Shapiro H."/>
            <person name="Aerts A."/>
            <person name="Otillar R.P."/>
            <person name="Terry A.Y."/>
            <person name="Boore J.L."/>
            <person name="Simakov O."/>
            <person name="Marletaz F."/>
            <person name="Cho S.-J."/>
            <person name="Edsinger-Gonzales E."/>
            <person name="Havlak P."/>
            <person name="Kuo D.-H."/>
            <person name="Larsson T."/>
            <person name="Lv J."/>
            <person name="Arendt D."/>
            <person name="Savage R."/>
            <person name="Osoegawa K."/>
            <person name="de Jong P."/>
            <person name="Lindberg D.R."/>
            <person name="Seaver E.C."/>
            <person name="Weisblat D.A."/>
            <person name="Putnam N.H."/>
            <person name="Grigoriev I.V."/>
            <person name="Rokhsar D.S."/>
        </authorList>
    </citation>
    <scope>NUCLEOTIDE SEQUENCE</scope>
    <source>
        <strain evidence="4">I ESC-2004</strain>
    </source>
</reference>
<organism evidence="2">
    <name type="scientific">Capitella teleta</name>
    <name type="common">Polychaete worm</name>
    <dbReference type="NCBI Taxonomy" id="283909"/>
    <lineage>
        <taxon>Eukaryota</taxon>
        <taxon>Metazoa</taxon>
        <taxon>Spiralia</taxon>
        <taxon>Lophotrochozoa</taxon>
        <taxon>Annelida</taxon>
        <taxon>Polychaeta</taxon>
        <taxon>Sedentaria</taxon>
        <taxon>Scolecida</taxon>
        <taxon>Capitellidae</taxon>
        <taxon>Capitella</taxon>
    </lineage>
</organism>
<name>R7VGL2_CAPTE</name>
<dbReference type="AlphaFoldDB" id="R7VGL2"/>
<proteinExistence type="predicted"/>
<protein>
    <recommendedName>
        <fullName evidence="5">UMA domain-containing protein</fullName>
    </recommendedName>
</protein>
<feature type="compositionally biased region" description="Basic and acidic residues" evidence="1">
    <location>
        <begin position="92"/>
        <end position="104"/>
    </location>
</feature>
<evidence type="ECO:0000256" key="1">
    <source>
        <dbReference type="SAM" id="MobiDB-lite"/>
    </source>
</evidence>
<sequence>MAILYMEFPQCAMHQMQNFLGNIKRQLKPKPQGKFFVPPSQDIPQHLNFSRGDEDGFCLVGRTRSERSEAEGIGEPPPSYSYTLRQEDFQKMGSNHSHENDPLEKPPPYQNPVPNSANFQVTEVPPSPKITSQSHQSSVQTSQSQVTTAYGDVPFRLSPAFLDSAGRDGALPPIQPINWGAYHYDFSVEHTAMDTARLLVDESF</sequence>
<gene>
    <name evidence="2" type="ORF">CAPTEDRAFT_224587</name>
</gene>
<feature type="region of interest" description="Disordered" evidence="1">
    <location>
        <begin position="92"/>
        <end position="145"/>
    </location>
</feature>
<dbReference type="Proteomes" id="UP000014760">
    <property type="component" value="Unassembled WGS sequence"/>
</dbReference>
<evidence type="ECO:0008006" key="5">
    <source>
        <dbReference type="Google" id="ProtNLM"/>
    </source>
</evidence>
<dbReference type="HOGENOM" id="CLU_1344388_0_0_1"/>
<evidence type="ECO:0000313" key="2">
    <source>
        <dbReference type="EMBL" id="ELU15456.1"/>
    </source>
</evidence>
<reference evidence="2 4" key="2">
    <citation type="journal article" date="2013" name="Nature">
        <title>Insights into bilaterian evolution from three spiralian genomes.</title>
        <authorList>
            <person name="Simakov O."/>
            <person name="Marletaz F."/>
            <person name="Cho S.J."/>
            <person name="Edsinger-Gonzales E."/>
            <person name="Havlak P."/>
            <person name="Hellsten U."/>
            <person name="Kuo D.H."/>
            <person name="Larsson T."/>
            <person name="Lv J."/>
            <person name="Arendt D."/>
            <person name="Savage R."/>
            <person name="Osoegawa K."/>
            <person name="de Jong P."/>
            <person name="Grimwood J."/>
            <person name="Chapman J.A."/>
            <person name="Shapiro H."/>
            <person name="Aerts A."/>
            <person name="Otillar R.P."/>
            <person name="Terry A.Y."/>
            <person name="Boore J.L."/>
            <person name="Grigoriev I.V."/>
            <person name="Lindberg D.R."/>
            <person name="Seaver E.C."/>
            <person name="Weisblat D.A."/>
            <person name="Putnam N.H."/>
            <person name="Rokhsar D.S."/>
        </authorList>
    </citation>
    <scope>NUCLEOTIDE SEQUENCE</scope>
    <source>
        <strain evidence="2 4">I ESC-2004</strain>
    </source>
</reference>
<feature type="compositionally biased region" description="Low complexity" evidence="1">
    <location>
        <begin position="131"/>
        <end position="145"/>
    </location>
</feature>
<evidence type="ECO:0000313" key="4">
    <source>
        <dbReference type="Proteomes" id="UP000014760"/>
    </source>
</evidence>
<feature type="compositionally biased region" description="Polar residues" evidence="1">
    <location>
        <begin position="112"/>
        <end position="121"/>
    </location>
</feature>
<dbReference type="EMBL" id="KB293808">
    <property type="protein sequence ID" value="ELU15456.1"/>
    <property type="molecule type" value="Genomic_DNA"/>
</dbReference>
<evidence type="ECO:0000313" key="3">
    <source>
        <dbReference type="EnsemblMetazoa" id="CapteP224587"/>
    </source>
</evidence>
<keyword evidence="4" id="KW-1185">Reference proteome</keyword>
<dbReference type="EMBL" id="AMQN01000653">
    <property type="status" value="NOT_ANNOTATED_CDS"/>
    <property type="molecule type" value="Genomic_DNA"/>
</dbReference>
<dbReference type="EnsemblMetazoa" id="CapteT224587">
    <property type="protein sequence ID" value="CapteP224587"/>
    <property type="gene ID" value="CapteG224587"/>
</dbReference>
<reference evidence="3" key="3">
    <citation type="submission" date="2015-06" db="UniProtKB">
        <authorList>
            <consortium name="EnsemblMetazoa"/>
        </authorList>
    </citation>
    <scope>IDENTIFICATION</scope>
</reference>